<proteinExistence type="predicted"/>
<reference evidence="1 2" key="1">
    <citation type="submission" date="2012-04" db="EMBL/GenBank/DDBJ databases">
        <title>The Genome Sequence of Saprolegnia declina VS20.</title>
        <authorList>
            <consortium name="The Broad Institute Genome Sequencing Platform"/>
            <person name="Russ C."/>
            <person name="Nusbaum C."/>
            <person name="Tyler B."/>
            <person name="van West P."/>
            <person name="Dieguez-Uribeondo J."/>
            <person name="de Bruijn I."/>
            <person name="Tripathy S."/>
            <person name="Jiang R."/>
            <person name="Young S.K."/>
            <person name="Zeng Q."/>
            <person name="Gargeya S."/>
            <person name="Fitzgerald M."/>
            <person name="Haas B."/>
            <person name="Abouelleil A."/>
            <person name="Alvarado L."/>
            <person name="Arachchi H.M."/>
            <person name="Berlin A."/>
            <person name="Chapman S.B."/>
            <person name="Goldberg J."/>
            <person name="Griggs A."/>
            <person name="Gujja S."/>
            <person name="Hansen M."/>
            <person name="Howarth C."/>
            <person name="Imamovic A."/>
            <person name="Larimer J."/>
            <person name="McCowen C."/>
            <person name="Montmayeur A."/>
            <person name="Murphy C."/>
            <person name="Neiman D."/>
            <person name="Pearson M."/>
            <person name="Priest M."/>
            <person name="Roberts A."/>
            <person name="Saif S."/>
            <person name="Shea T."/>
            <person name="Sisk P."/>
            <person name="Sykes S."/>
            <person name="Wortman J."/>
            <person name="Nusbaum C."/>
            <person name="Birren B."/>
        </authorList>
    </citation>
    <scope>NUCLEOTIDE SEQUENCE [LARGE SCALE GENOMIC DNA]</scope>
    <source>
        <strain evidence="1 2">VS20</strain>
    </source>
</reference>
<dbReference type="Proteomes" id="UP000030762">
    <property type="component" value="Unassembled WGS sequence"/>
</dbReference>
<dbReference type="EMBL" id="JH767132">
    <property type="protein sequence ID" value="EQC42816.1"/>
    <property type="molecule type" value="Genomic_DNA"/>
</dbReference>
<organism evidence="1 2">
    <name type="scientific">Saprolegnia diclina (strain VS20)</name>
    <dbReference type="NCBI Taxonomy" id="1156394"/>
    <lineage>
        <taxon>Eukaryota</taxon>
        <taxon>Sar</taxon>
        <taxon>Stramenopiles</taxon>
        <taxon>Oomycota</taxon>
        <taxon>Saprolegniomycetes</taxon>
        <taxon>Saprolegniales</taxon>
        <taxon>Saprolegniaceae</taxon>
        <taxon>Saprolegnia</taxon>
    </lineage>
</organism>
<evidence type="ECO:0000313" key="1">
    <source>
        <dbReference type="EMBL" id="EQC42816.1"/>
    </source>
</evidence>
<keyword evidence="2" id="KW-1185">Reference proteome</keyword>
<sequence>MRTDCAMNVLGSSDLFALIASFRDGLLEATYELKRACRGCSVHVERAPYEAYHARFKPWFTRYGTSQLLKLCQVHLFVYALDYANMDVLRWIQTTHNLAWGRAPFGWDLRLLDAYFCPDIESRYYFRTVGSSTLYAHPQAVTQAAMRNHVEILAISLEIECNMRSVWIETCRHGHVAVAEFAQRAGFIGWSYQHLNVAARHGHLALIRHFHQQDFNGFNAATICAAVDSGNLALVQFLLSHRLEVTLEDAMCHAAASSQLDILRWLVTQPTAPLYMHKVLTAACANLCNDVLLYLERHHGLQPTPAESMRLARRRQRQRTA</sequence>
<dbReference type="Gene3D" id="1.25.40.20">
    <property type="entry name" value="Ankyrin repeat-containing domain"/>
    <property type="match status" value="1"/>
</dbReference>
<protein>
    <submittedName>
        <fullName evidence="1">Uncharacterized protein</fullName>
    </submittedName>
</protein>
<dbReference type="OMA" id="RAPYEAY"/>
<dbReference type="PANTHER" id="PTHR46586">
    <property type="entry name" value="ANKYRIN REPEAT-CONTAINING PROTEIN"/>
    <property type="match status" value="1"/>
</dbReference>
<dbReference type="InterPro" id="IPR036770">
    <property type="entry name" value="Ankyrin_rpt-contain_sf"/>
</dbReference>
<dbReference type="SUPFAM" id="SSF48403">
    <property type="entry name" value="Ankyrin repeat"/>
    <property type="match status" value="1"/>
</dbReference>
<gene>
    <name evidence="1" type="ORF">SDRG_00536</name>
</gene>
<dbReference type="RefSeq" id="XP_008604239.1">
    <property type="nucleotide sequence ID" value="XM_008606017.1"/>
</dbReference>
<dbReference type="InParanoid" id="T0R795"/>
<dbReference type="AlphaFoldDB" id="T0R795"/>
<accession>T0R795</accession>
<evidence type="ECO:0000313" key="2">
    <source>
        <dbReference type="Proteomes" id="UP000030762"/>
    </source>
</evidence>
<name>T0R795_SAPDV</name>
<dbReference type="InterPro" id="IPR052050">
    <property type="entry name" value="SecEffector_AnkRepeat"/>
</dbReference>
<dbReference type="OrthoDB" id="543798at2759"/>
<dbReference type="VEuPathDB" id="FungiDB:SDRG_00536"/>
<dbReference type="GeneID" id="19941263"/>
<dbReference type="PANTHER" id="PTHR46586:SF3">
    <property type="entry name" value="ANKYRIN REPEAT-CONTAINING PROTEIN"/>
    <property type="match status" value="1"/>
</dbReference>